<evidence type="ECO:0000313" key="3">
    <source>
        <dbReference type="RefSeq" id="XP_023163682.2"/>
    </source>
</evidence>
<dbReference type="OMA" id="HTLRMQA"/>
<dbReference type="OrthoDB" id="7870974at2759"/>
<accession>A0A6J1LGM8</accession>
<protein>
    <submittedName>
        <fullName evidence="3">Uncharacterized protein LOC111594558</fullName>
    </submittedName>
</protein>
<keyword evidence="2" id="KW-1185">Reference proteome</keyword>
<proteinExistence type="predicted"/>
<evidence type="ECO:0000313" key="2">
    <source>
        <dbReference type="Proteomes" id="UP000504633"/>
    </source>
</evidence>
<name>A0A6J1LGM8_DROHY</name>
<dbReference type="AlphaFoldDB" id="A0A6J1LGM8"/>
<reference evidence="3" key="1">
    <citation type="submission" date="2025-08" db="UniProtKB">
        <authorList>
            <consortium name="RefSeq"/>
        </authorList>
    </citation>
    <scope>IDENTIFICATION</scope>
    <source>
        <strain evidence="3">15085-1641.00</strain>
        <tissue evidence="3">Whole body</tissue>
    </source>
</reference>
<dbReference type="KEGG" id="dhe:111594558"/>
<dbReference type="GeneID" id="111594558"/>
<dbReference type="RefSeq" id="XP_023163682.2">
    <property type="nucleotide sequence ID" value="XM_023307914.2"/>
</dbReference>
<evidence type="ECO:0000256" key="1">
    <source>
        <dbReference type="SAM" id="MobiDB-lite"/>
    </source>
</evidence>
<organism evidence="2 3">
    <name type="scientific">Drosophila hydei</name>
    <name type="common">Fruit fly</name>
    <dbReference type="NCBI Taxonomy" id="7224"/>
    <lineage>
        <taxon>Eukaryota</taxon>
        <taxon>Metazoa</taxon>
        <taxon>Ecdysozoa</taxon>
        <taxon>Arthropoda</taxon>
        <taxon>Hexapoda</taxon>
        <taxon>Insecta</taxon>
        <taxon>Pterygota</taxon>
        <taxon>Neoptera</taxon>
        <taxon>Endopterygota</taxon>
        <taxon>Diptera</taxon>
        <taxon>Brachycera</taxon>
        <taxon>Muscomorpha</taxon>
        <taxon>Ephydroidea</taxon>
        <taxon>Drosophilidae</taxon>
        <taxon>Drosophila</taxon>
    </lineage>
</organism>
<gene>
    <name evidence="3" type="primary">LOC111594558</name>
</gene>
<feature type="compositionally biased region" description="Basic and acidic residues" evidence="1">
    <location>
        <begin position="1"/>
        <end position="11"/>
    </location>
</feature>
<sequence>MSDANTKHDAEPLPSSEQEQQLQQVLQLHGQLKFEQSSLKRQLHTIQLHLSALSIENEHMEQSLEKLSQQTQQKQLFNQNIKQELMKSTHLAVNAQTRITFPHKFLVQIFRPFAEDQTLMEHCMHIDVELAKTMHTLRMQAYQAQELKYKDIIKKKQTVLASKLADKYEAKLSKNEQSQRLNAEQIRNHCFELLQDFLNETCTDKQHTSSYLAELKTLYDQETYDL</sequence>
<dbReference type="Proteomes" id="UP000504633">
    <property type="component" value="Unplaced"/>
</dbReference>
<feature type="region of interest" description="Disordered" evidence="1">
    <location>
        <begin position="1"/>
        <end position="21"/>
    </location>
</feature>